<evidence type="ECO:0000256" key="9">
    <source>
        <dbReference type="SAM" id="Phobius"/>
    </source>
</evidence>
<keyword evidence="4" id="KW-0808">Transferase</keyword>
<feature type="transmembrane region" description="Helical" evidence="9">
    <location>
        <begin position="331"/>
        <end position="350"/>
    </location>
</feature>
<dbReference type="InterPro" id="IPR036890">
    <property type="entry name" value="HATPase_C_sf"/>
</dbReference>
<dbReference type="Pfam" id="PF02518">
    <property type="entry name" value="HATPase_c"/>
    <property type="match status" value="1"/>
</dbReference>
<evidence type="ECO:0000256" key="6">
    <source>
        <dbReference type="ARBA" id="ARBA00022777"/>
    </source>
</evidence>
<dbReference type="GO" id="GO:0000155">
    <property type="term" value="F:phosphorelay sensor kinase activity"/>
    <property type="evidence" value="ECO:0007669"/>
    <property type="project" value="InterPro"/>
</dbReference>
<gene>
    <name evidence="12" type="ORF">HELGO_WM22109</name>
</gene>
<dbReference type="InterPro" id="IPR003661">
    <property type="entry name" value="HisK_dim/P_dom"/>
</dbReference>
<feature type="transmembrane region" description="Helical" evidence="9">
    <location>
        <begin position="362"/>
        <end position="381"/>
    </location>
</feature>
<keyword evidence="9" id="KW-0812">Transmembrane</keyword>
<dbReference type="SMART" id="SM00387">
    <property type="entry name" value="HATPase_c"/>
    <property type="match status" value="1"/>
</dbReference>
<dbReference type="InterPro" id="IPR004358">
    <property type="entry name" value="Sig_transdc_His_kin-like_C"/>
</dbReference>
<feature type="transmembrane region" description="Helical" evidence="9">
    <location>
        <begin position="268"/>
        <end position="287"/>
    </location>
</feature>
<proteinExistence type="predicted"/>
<dbReference type="InterPro" id="IPR011622">
    <property type="entry name" value="7TMR_DISM_rcpt_extracell_dom2"/>
</dbReference>
<dbReference type="InterPro" id="IPR003594">
    <property type="entry name" value="HATPase_dom"/>
</dbReference>
<feature type="signal peptide" evidence="10">
    <location>
        <begin position="1"/>
        <end position="18"/>
    </location>
</feature>
<evidence type="ECO:0000256" key="5">
    <source>
        <dbReference type="ARBA" id="ARBA00022741"/>
    </source>
</evidence>
<feature type="transmembrane region" description="Helical" evidence="9">
    <location>
        <begin position="181"/>
        <end position="200"/>
    </location>
</feature>
<dbReference type="InterPro" id="IPR036097">
    <property type="entry name" value="HisK_dim/P_sf"/>
</dbReference>
<keyword evidence="8" id="KW-0902">Two-component regulatory system</keyword>
<evidence type="ECO:0000313" key="12">
    <source>
        <dbReference type="EMBL" id="CAA6823517.1"/>
    </source>
</evidence>
<feature type="chain" id="PRO_5028305705" description="histidine kinase" evidence="10">
    <location>
        <begin position="19"/>
        <end position="629"/>
    </location>
</feature>
<keyword evidence="10" id="KW-0732">Signal</keyword>
<keyword evidence="6 12" id="KW-0418">Kinase</keyword>
<dbReference type="Gene3D" id="1.10.287.130">
    <property type="match status" value="1"/>
</dbReference>
<feature type="transmembrane region" description="Helical" evidence="9">
    <location>
        <begin position="205"/>
        <end position="223"/>
    </location>
</feature>
<keyword evidence="9" id="KW-1133">Transmembrane helix</keyword>
<dbReference type="Pfam" id="PF07696">
    <property type="entry name" value="7TMR-DISMED2"/>
    <property type="match status" value="1"/>
</dbReference>
<dbReference type="InterPro" id="IPR005467">
    <property type="entry name" value="His_kinase_dom"/>
</dbReference>
<keyword evidence="9" id="KW-0472">Membrane</keyword>
<keyword evidence="5" id="KW-0547">Nucleotide-binding</keyword>
<evidence type="ECO:0000256" key="1">
    <source>
        <dbReference type="ARBA" id="ARBA00000085"/>
    </source>
</evidence>
<evidence type="ECO:0000256" key="2">
    <source>
        <dbReference type="ARBA" id="ARBA00012438"/>
    </source>
</evidence>
<dbReference type="SUPFAM" id="SSF103473">
    <property type="entry name" value="MFS general substrate transporter"/>
    <property type="match status" value="1"/>
</dbReference>
<keyword evidence="3" id="KW-0597">Phosphoprotein</keyword>
<name>A0A6S6TZI9_9BACT</name>
<dbReference type="GO" id="GO:0005524">
    <property type="term" value="F:ATP binding"/>
    <property type="evidence" value="ECO:0007669"/>
    <property type="project" value="UniProtKB-KW"/>
</dbReference>
<dbReference type="PROSITE" id="PS50109">
    <property type="entry name" value="HIS_KIN"/>
    <property type="match status" value="1"/>
</dbReference>
<dbReference type="SUPFAM" id="SSF55874">
    <property type="entry name" value="ATPase domain of HSP90 chaperone/DNA topoisomerase II/histidine kinase"/>
    <property type="match status" value="1"/>
</dbReference>
<protein>
    <recommendedName>
        <fullName evidence="2">histidine kinase</fullName>
        <ecNumber evidence="2">2.7.13.3</ecNumber>
    </recommendedName>
</protein>
<evidence type="ECO:0000256" key="8">
    <source>
        <dbReference type="ARBA" id="ARBA00023012"/>
    </source>
</evidence>
<comment type="catalytic activity">
    <reaction evidence="1">
        <text>ATP + protein L-histidine = ADP + protein N-phospho-L-histidine.</text>
        <dbReference type="EC" id="2.7.13.3"/>
    </reaction>
</comment>
<accession>A0A6S6TZI9</accession>
<dbReference type="InterPro" id="IPR036259">
    <property type="entry name" value="MFS_trans_sf"/>
</dbReference>
<evidence type="ECO:0000256" key="4">
    <source>
        <dbReference type="ARBA" id="ARBA00022679"/>
    </source>
</evidence>
<dbReference type="Pfam" id="PF07695">
    <property type="entry name" value="7TMR-DISM_7TM"/>
    <property type="match status" value="1"/>
</dbReference>
<feature type="domain" description="Histidine kinase" evidence="11">
    <location>
        <begin position="412"/>
        <end position="627"/>
    </location>
</feature>
<evidence type="ECO:0000256" key="10">
    <source>
        <dbReference type="SAM" id="SignalP"/>
    </source>
</evidence>
<dbReference type="EMBL" id="CACVAZ010000165">
    <property type="protein sequence ID" value="CAA6823517.1"/>
    <property type="molecule type" value="Genomic_DNA"/>
</dbReference>
<dbReference type="Gene3D" id="2.60.40.2380">
    <property type="match status" value="1"/>
</dbReference>
<organism evidence="12">
    <name type="scientific">uncultured Sulfurovum sp</name>
    <dbReference type="NCBI Taxonomy" id="269237"/>
    <lineage>
        <taxon>Bacteria</taxon>
        <taxon>Pseudomonadati</taxon>
        <taxon>Campylobacterota</taxon>
        <taxon>Epsilonproteobacteria</taxon>
        <taxon>Campylobacterales</taxon>
        <taxon>Sulfurovaceae</taxon>
        <taxon>Sulfurovum</taxon>
        <taxon>environmental samples</taxon>
    </lineage>
</organism>
<feature type="transmembrane region" description="Helical" evidence="9">
    <location>
        <begin position="293"/>
        <end position="319"/>
    </location>
</feature>
<evidence type="ECO:0000256" key="7">
    <source>
        <dbReference type="ARBA" id="ARBA00022840"/>
    </source>
</evidence>
<reference evidence="12" key="1">
    <citation type="submission" date="2020-01" db="EMBL/GenBank/DDBJ databases">
        <authorList>
            <person name="Meier V. D."/>
            <person name="Meier V D."/>
        </authorList>
    </citation>
    <scope>NUCLEOTIDE SEQUENCE</scope>
    <source>
        <strain evidence="12">HLG_WM_MAG_02</strain>
    </source>
</reference>
<dbReference type="PRINTS" id="PR00344">
    <property type="entry name" value="BCTRLSENSOR"/>
</dbReference>
<dbReference type="PANTHER" id="PTHR43065:SF10">
    <property type="entry name" value="PEROXIDE STRESS-ACTIVATED HISTIDINE KINASE MAK3"/>
    <property type="match status" value="1"/>
</dbReference>
<keyword evidence="7" id="KW-0067">ATP-binding</keyword>
<sequence>MLKLFLFFSLFFSHYSLAKTLNLNLSEIYETNDYIEYTVAQNLNETPNNLDNRIWKKNKKSFTSFKYANNAYWAKIKVKNIAQKKQTYYFKAENQFTYKIDYYLLKNKKIVSHIEDGVISKNANRAFNATHMIFPIEIDLNSEAEVYFKIRNYNKININFTLVTQEYLLDYYQLYNLIEGMFFGGMLLMLLYNLFLYFLLKITAYLYYVAYVFWLSVYFIGLFGFSQRYFESYTYIFYFSSGIFLIFLTLFVQSILNLKNKLPKINKILNLFILYFLITILLNIYAIEANLFIYVQFLFNLFFVLILIFVSIIIGSTYYLAYYKDDSIAKFYSIVWSIISIIGLLLSFQYLNIVEINIPSNYIFQFLVLIEVLLFSFILAYKINLLEKEKKEQEHLLVQQNKLASMGEVISMIAHQWRQPLSEINGVILNMDIDYQKKQLSSQKFINYLDSMEQTTAYMSQTINDFTDYFKHNKEVEKFTIANLIEGTLNLVQSTKKETIKIKYIKHPAIILTAYRSELIQALLIVINNAIDACLLEEECHNSEIIIAVEDRKKDIIISVTDKAGGISPDIIDKIYDPYFTTKHKSKGTGLGLYILKMIIEESMQGKIKISSSKEITECKLFIPKNMIR</sequence>
<evidence type="ECO:0000259" key="11">
    <source>
        <dbReference type="PROSITE" id="PS50109"/>
    </source>
</evidence>
<dbReference type="EC" id="2.7.13.3" evidence="2"/>
<dbReference type="SUPFAM" id="SSF47384">
    <property type="entry name" value="Homodimeric domain of signal transducing histidine kinase"/>
    <property type="match status" value="1"/>
</dbReference>
<dbReference type="InterPro" id="IPR011623">
    <property type="entry name" value="7TMR_DISM_rcpt_extracell_dom1"/>
</dbReference>
<evidence type="ECO:0000256" key="3">
    <source>
        <dbReference type="ARBA" id="ARBA00022553"/>
    </source>
</evidence>
<dbReference type="PANTHER" id="PTHR43065">
    <property type="entry name" value="SENSOR HISTIDINE KINASE"/>
    <property type="match status" value="1"/>
</dbReference>
<dbReference type="AlphaFoldDB" id="A0A6S6TZI9"/>
<dbReference type="Gene3D" id="3.30.565.10">
    <property type="entry name" value="Histidine kinase-like ATPase, C-terminal domain"/>
    <property type="match status" value="1"/>
</dbReference>
<feature type="transmembrane region" description="Helical" evidence="9">
    <location>
        <begin position="235"/>
        <end position="256"/>
    </location>
</feature>
<dbReference type="CDD" id="cd00082">
    <property type="entry name" value="HisKA"/>
    <property type="match status" value="1"/>
</dbReference>